<dbReference type="EMBL" id="CM042012">
    <property type="protein sequence ID" value="KAI3751871.1"/>
    <property type="molecule type" value="Genomic_DNA"/>
</dbReference>
<reference evidence="2" key="1">
    <citation type="journal article" date="2022" name="Mol. Ecol. Resour.">
        <title>The genomes of chicory, endive, great burdock and yacon provide insights into Asteraceae palaeo-polyploidization history and plant inulin production.</title>
        <authorList>
            <person name="Fan W."/>
            <person name="Wang S."/>
            <person name="Wang H."/>
            <person name="Wang A."/>
            <person name="Jiang F."/>
            <person name="Liu H."/>
            <person name="Zhao H."/>
            <person name="Xu D."/>
            <person name="Zhang Y."/>
        </authorList>
    </citation>
    <scope>NUCLEOTIDE SEQUENCE [LARGE SCALE GENOMIC DNA]</scope>
    <source>
        <strain evidence="2">cv. Punajuju</strain>
    </source>
</reference>
<proteinExistence type="predicted"/>
<keyword evidence="2" id="KW-1185">Reference proteome</keyword>
<organism evidence="1 2">
    <name type="scientific">Cichorium intybus</name>
    <name type="common">Chicory</name>
    <dbReference type="NCBI Taxonomy" id="13427"/>
    <lineage>
        <taxon>Eukaryota</taxon>
        <taxon>Viridiplantae</taxon>
        <taxon>Streptophyta</taxon>
        <taxon>Embryophyta</taxon>
        <taxon>Tracheophyta</taxon>
        <taxon>Spermatophyta</taxon>
        <taxon>Magnoliopsida</taxon>
        <taxon>eudicotyledons</taxon>
        <taxon>Gunneridae</taxon>
        <taxon>Pentapetalae</taxon>
        <taxon>asterids</taxon>
        <taxon>campanulids</taxon>
        <taxon>Asterales</taxon>
        <taxon>Asteraceae</taxon>
        <taxon>Cichorioideae</taxon>
        <taxon>Cichorieae</taxon>
        <taxon>Cichoriinae</taxon>
        <taxon>Cichorium</taxon>
    </lineage>
</organism>
<comment type="caution">
    <text evidence="1">The sequence shown here is derived from an EMBL/GenBank/DDBJ whole genome shotgun (WGS) entry which is preliminary data.</text>
</comment>
<dbReference type="Proteomes" id="UP001055811">
    <property type="component" value="Linkage Group LG04"/>
</dbReference>
<reference evidence="1 2" key="2">
    <citation type="journal article" date="2022" name="Mol. Ecol. Resour.">
        <title>The genomes of chicory, endive, great burdock and yacon provide insights into Asteraceae paleo-polyploidization history and plant inulin production.</title>
        <authorList>
            <person name="Fan W."/>
            <person name="Wang S."/>
            <person name="Wang H."/>
            <person name="Wang A."/>
            <person name="Jiang F."/>
            <person name="Liu H."/>
            <person name="Zhao H."/>
            <person name="Xu D."/>
            <person name="Zhang Y."/>
        </authorList>
    </citation>
    <scope>NUCLEOTIDE SEQUENCE [LARGE SCALE GENOMIC DNA]</scope>
    <source>
        <strain evidence="2">cv. Punajuju</strain>
        <tissue evidence="1">Leaves</tissue>
    </source>
</reference>
<protein>
    <submittedName>
        <fullName evidence="1">Uncharacterized protein</fullName>
    </submittedName>
</protein>
<sequence length="112" mass="12376">MNFFTGTDKKEEEKSGEAEQTLGFWMVEDAEEEDACDAGGLSEGDDGEGGLEVSHGINGLHRSKNPSGWKVIGYEMRGEERSKVKSMCGRACRWRKAADLYHRDGGSRDGEE</sequence>
<accession>A0ACB9E082</accession>
<name>A0ACB9E082_CICIN</name>
<evidence type="ECO:0000313" key="2">
    <source>
        <dbReference type="Proteomes" id="UP001055811"/>
    </source>
</evidence>
<evidence type="ECO:0000313" key="1">
    <source>
        <dbReference type="EMBL" id="KAI3751871.1"/>
    </source>
</evidence>
<gene>
    <name evidence="1" type="ORF">L2E82_22962</name>
</gene>